<evidence type="ECO:0000256" key="2">
    <source>
        <dbReference type="ARBA" id="ARBA00023186"/>
    </source>
</evidence>
<dbReference type="GO" id="GO:0051087">
    <property type="term" value="F:protein-folding chaperone binding"/>
    <property type="evidence" value="ECO:0007669"/>
    <property type="project" value="TreeGrafter"/>
</dbReference>
<dbReference type="SUPFAM" id="SSF50129">
    <property type="entry name" value="GroES-like"/>
    <property type="match status" value="1"/>
</dbReference>
<accession>A0A2S9SV32</accession>
<dbReference type="PRINTS" id="PR00297">
    <property type="entry name" value="CHAPERONIN10"/>
</dbReference>
<reference evidence="5 6" key="1">
    <citation type="submission" date="2017-09" db="EMBL/GenBank/DDBJ databases">
        <title>Reassesment of A. cryaerophilus.</title>
        <authorList>
            <person name="Perez-Cataluna A."/>
            <person name="Collado L."/>
            <person name="Salgado O."/>
            <person name="Lefinanco V."/>
            <person name="Figueras M.J."/>
        </authorList>
    </citation>
    <scope>NUCLEOTIDE SEQUENCE [LARGE SCALE GENOMIC DNA]</scope>
    <source>
        <strain evidence="5 6">LMG 9871</strain>
    </source>
</reference>
<dbReference type="GO" id="GO:0005524">
    <property type="term" value="F:ATP binding"/>
    <property type="evidence" value="ECO:0007669"/>
    <property type="project" value="InterPro"/>
</dbReference>
<dbReference type="InterPro" id="IPR020818">
    <property type="entry name" value="Chaperonin_GroES"/>
</dbReference>
<dbReference type="GO" id="GO:0046872">
    <property type="term" value="F:metal ion binding"/>
    <property type="evidence" value="ECO:0007669"/>
    <property type="project" value="TreeGrafter"/>
</dbReference>
<dbReference type="Pfam" id="PF00166">
    <property type="entry name" value="Cpn10"/>
    <property type="match status" value="1"/>
</dbReference>
<dbReference type="NCBIfam" id="NF001537">
    <property type="entry name" value="PRK00364.3-3"/>
    <property type="match status" value="1"/>
</dbReference>
<evidence type="ECO:0000313" key="6">
    <source>
        <dbReference type="Proteomes" id="UP000238649"/>
    </source>
</evidence>
<dbReference type="GO" id="GO:0051082">
    <property type="term" value="F:unfolded protein binding"/>
    <property type="evidence" value="ECO:0007669"/>
    <property type="project" value="TreeGrafter"/>
</dbReference>
<dbReference type="AlphaFoldDB" id="A0A2S9SV32"/>
<dbReference type="InterPro" id="IPR037124">
    <property type="entry name" value="Chaperonin_GroES_sf"/>
</dbReference>
<gene>
    <name evidence="3" type="primary">groES</name>
    <name evidence="3" type="synonym">groS</name>
    <name evidence="5" type="ORF">CJ671_02310</name>
</gene>
<comment type="caution">
    <text evidence="5">The sequence shown here is derived from an EMBL/GenBank/DDBJ whole genome shotgun (WGS) entry which is preliminary data.</text>
</comment>
<dbReference type="EMBL" id="NXGH01000004">
    <property type="protein sequence ID" value="PRM90443.1"/>
    <property type="molecule type" value="Genomic_DNA"/>
</dbReference>
<dbReference type="RefSeq" id="WP_105911118.1">
    <property type="nucleotide sequence ID" value="NZ_NXGH01000004.1"/>
</dbReference>
<dbReference type="SMART" id="SM00883">
    <property type="entry name" value="Cpn10"/>
    <property type="match status" value="1"/>
</dbReference>
<dbReference type="CDD" id="cd00320">
    <property type="entry name" value="cpn10"/>
    <property type="match status" value="1"/>
</dbReference>
<comment type="function">
    <text evidence="3 4">Together with the chaperonin GroEL, plays an essential role in assisting protein folding. The GroEL-GroES system forms a nano-cage that allows encapsulation of the non-native substrate proteins and provides a physical environment optimized to promote and accelerate protein folding. GroES binds to the apical surface of the GroEL ring, thereby capping the opening of the GroEL channel.</text>
</comment>
<dbReference type="InterPro" id="IPR018369">
    <property type="entry name" value="Chaprnonin_Cpn10_CS"/>
</dbReference>
<evidence type="ECO:0000313" key="5">
    <source>
        <dbReference type="EMBL" id="PRM90443.1"/>
    </source>
</evidence>
<dbReference type="Gene3D" id="2.30.33.40">
    <property type="entry name" value="GroES chaperonin"/>
    <property type="match status" value="1"/>
</dbReference>
<comment type="similarity">
    <text evidence="1 3 4">Belongs to the GroES chaperonin family.</text>
</comment>
<dbReference type="HAMAP" id="MF_00580">
    <property type="entry name" value="CH10"/>
    <property type="match status" value="1"/>
</dbReference>
<dbReference type="FunFam" id="2.30.33.40:FF:000001">
    <property type="entry name" value="10 kDa chaperonin"/>
    <property type="match status" value="1"/>
</dbReference>
<comment type="subcellular location">
    <subcellularLocation>
        <location evidence="3">Cytoplasm</location>
    </subcellularLocation>
</comment>
<dbReference type="NCBIfam" id="NF001531">
    <property type="entry name" value="PRK00364.2-2"/>
    <property type="match status" value="1"/>
</dbReference>
<evidence type="ECO:0000256" key="1">
    <source>
        <dbReference type="ARBA" id="ARBA00006975"/>
    </source>
</evidence>
<keyword evidence="3" id="KW-0963">Cytoplasm</keyword>
<name>A0A2S9SV32_9BACT</name>
<protein>
    <recommendedName>
        <fullName evidence="3">Co-chaperonin GroES</fullName>
    </recommendedName>
    <alternativeName>
        <fullName evidence="3">10 kDa chaperonin</fullName>
    </alternativeName>
    <alternativeName>
        <fullName evidence="3">Chaperonin-10</fullName>
        <shortName evidence="3">Cpn10</shortName>
    </alternativeName>
</protein>
<dbReference type="PANTHER" id="PTHR10772">
    <property type="entry name" value="10 KDA HEAT SHOCK PROTEIN"/>
    <property type="match status" value="1"/>
</dbReference>
<dbReference type="GO" id="GO:0044183">
    <property type="term" value="F:protein folding chaperone"/>
    <property type="evidence" value="ECO:0007669"/>
    <property type="project" value="InterPro"/>
</dbReference>
<keyword evidence="2 3" id="KW-0143">Chaperone</keyword>
<evidence type="ECO:0000256" key="3">
    <source>
        <dbReference type="HAMAP-Rule" id="MF_00580"/>
    </source>
</evidence>
<dbReference type="OrthoDB" id="9806791at2"/>
<dbReference type="PROSITE" id="PS00681">
    <property type="entry name" value="CHAPERONINS_CPN10"/>
    <property type="match status" value="1"/>
</dbReference>
<sequence>MNFKPLGERVLVERTEVENKTASGIIIPDNAKEKPQTAKVVAVGNKVEDIKVGEVVVFEQFRGTEIKLEGNDYLVLNVENIIGVM</sequence>
<comment type="subunit">
    <text evidence="3">Heptamer of 7 subunits arranged in a ring. Interacts with the chaperonin GroEL.</text>
</comment>
<dbReference type="InterPro" id="IPR011032">
    <property type="entry name" value="GroES-like_sf"/>
</dbReference>
<evidence type="ECO:0000256" key="4">
    <source>
        <dbReference type="RuleBase" id="RU000535"/>
    </source>
</evidence>
<proteinExistence type="inferred from homology"/>
<dbReference type="Proteomes" id="UP000238649">
    <property type="component" value="Unassembled WGS sequence"/>
</dbReference>
<dbReference type="GO" id="GO:0005737">
    <property type="term" value="C:cytoplasm"/>
    <property type="evidence" value="ECO:0007669"/>
    <property type="project" value="UniProtKB-SubCell"/>
</dbReference>
<organism evidence="5 6">
    <name type="scientific">Aliarcobacter cryaerophilus</name>
    <dbReference type="NCBI Taxonomy" id="28198"/>
    <lineage>
        <taxon>Bacteria</taxon>
        <taxon>Pseudomonadati</taxon>
        <taxon>Campylobacterota</taxon>
        <taxon>Epsilonproteobacteria</taxon>
        <taxon>Campylobacterales</taxon>
        <taxon>Arcobacteraceae</taxon>
        <taxon>Aliarcobacter</taxon>
    </lineage>
</organism>
<dbReference type="PANTHER" id="PTHR10772:SF58">
    <property type="entry name" value="CO-CHAPERONIN GROES"/>
    <property type="match status" value="1"/>
</dbReference>